<dbReference type="Proteomes" id="UP000256862">
    <property type="component" value="Chromosome CO2235"/>
</dbReference>
<name>A0A375G2T7_9BURK</name>
<accession>A0A375G2T7</accession>
<comment type="caution">
    <text evidence="2">The sequence shown here is derived from an EMBL/GenBank/DDBJ whole genome shotgun (WGS) entry which is preliminary data.</text>
</comment>
<evidence type="ECO:0000256" key="1">
    <source>
        <dbReference type="SAM" id="MobiDB-lite"/>
    </source>
</evidence>
<organism evidence="2">
    <name type="scientific">Cupriavidus oxalaticus</name>
    <dbReference type="NCBI Taxonomy" id="96344"/>
    <lineage>
        <taxon>Bacteria</taxon>
        <taxon>Pseudomonadati</taxon>
        <taxon>Pseudomonadota</taxon>
        <taxon>Betaproteobacteria</taxon>
        <taxon>Burkholderiales</taxon>
        <taxon>Burkholderiaceae</taxon>
        <taxon>Cupriavidus</taxon>
    </lineage>
</organism>
<reference evidence="2" key="1">
    <citation type="submission" date="2018-01" db="EMBL/GenBank/DDBJ databases">
        <authorList>
            <person name="Clerissi C."/>
        </authorList>
    </citation>
    <scope>NUCLEOTIDE SEQUENCE</scope>
    <source>
        <strain evidence="2">Cupriavidus oxalaticus LMG 2235</strain>
    </source>
</reference>
<evidence type="ECO:0000313" key="2">
    <source>
        <dbReference type="EMBL" id="SPC13062.1"/>
    </source>
</evidence>
<dbReference type="EMBL" id="OGUS01000117">
    <property type="protein sequence ID" value="SPC13062.1"/>
    <property type="molecule type" value="Genomic_DNA"/>
</dbReference>
<protein>
    <submittedName>
        <fullName evidence="2">Uncharacterized protein</fullName>
    </submittedName>
</protein>
<dbReference type="AlphaFoldDB" id="A0A375G2T7"/>
<proteinExistence type="predicted"/>
<sequence>MSPTAGEASRKLPHGDENAICPEWGVMPEIPDGFAIPTAGDRCAPAIALALPWASPETASVARPRGRSPANRGAS</sequence>
<feature type="region of interest" description="Disordered" evidence="1">
    <location>
        <begin position="56"/>
        <end position="75"/>
    </location>
</feature>
<gene>
    <name evidence="2" type="ORF">CO2235_170185</name>
</gene>